<protein>
    <submittedName>
        <fullName evidence="8">RagB/SusD family nutrient uptake outer membrane protein</fullName>
    </submittedName>
</protein>
<dbReference type="EMBL" id="JAOZYT010000040">
    <property type="protein sequence ID" value="MCW0524088.1"/>
    <property type="molecule type" value="Genomic_DNA"/>
</dbReference>
<evidence type="ECO:0000313" key="8">
    <source>
        <dbReference type="EMBL" id="MCW0524088.1"/>
    </source>
</evidence>
<dbReference type="Gene3D" id="1.25.40.390">
    <property type="match status" value="1"/>
</dbReference>
<comment type="similarity">
    <text evidence="2">Belongs to the SusD family.</text>
</comment>
<keyword evidence="3" id="KW-0732">Signal</keyword>
<dbReference type="InterPro" id="IPR011990">
    <property type="entry name" value="TPR-like_helical_dom_sf"/>
</dbReference>
<comment type="subcellular location">
    <subcellularLocation>
        <location evidence="1">Cell outer membrane</location>
    </subcellularLocation>
</comment>
<evidence type="ECO:0000313" key="9">
    <source>
        <dbReference type="Proteomes" id="UP001207440"/>
    </source>
</evidence>
<organism evidence="8 9">
    <name type="scientific">Riemerella anatipestifer</name>
    <name type="common">Moraxella anatipestifer</name>
    <dbReference type="NCBI Taxonomy" id="34085"/>
    <lineage>
        <taxon>Bacteria</taxon>
        <taxon>Pseudomonadati</taxon>
        <taxon>Bacteroidota</taxon>
        <taxon>Flavobacteriia</taxon>
        <taxon>Flavobacteriales</taxon>
        <taxon>Weeksellaceae</taxon>
        <taxon>Riemerella</taxon>
    </lineage>
</organism>
<sequence>MKKYIIATLTLLSVVNCSDEFLNTETQDLVSTDRFEDVLKKYPEKAMFILGGLEQGNTRYLASSNTREASTGAHDDFGYMSIKLGLDHMTNDFIQTQNHWFSSYYRYLAPNVDNTGTEMIWKFYYKVIFNMNELLTNLPEESTLDQQGLYFKGRLLTMRAACYLDLIRLYAKGSEGIPYIALEKGISVASRYPTASVYGEIEKDLLRAYSLLNGYSTGASKEFINQNVAAGFLARLYLTTGNNSEAAKYAKYARTGYSPMSSTQLMDGFSDINNPEWMWGTDISTSTSTVYASFFSHIANLSPGYAGLLRVYKSIDKRLYEKISDTDIRKKWFDGTAHNLPKYANVKFVDATRFEGDYVYMRASEMYLIEAEALALFGDEAKAKQVLFELISKRDPSYSLSTNSGQALLEEIRTHKRIELWGEGVTFFDMKRLNEALVRDYAGSNHASHGKFNIEAGSDKFRFKIPQRELDTNPKVSN</sequence>
<dbReference type="Pfam" id="PF07980">
    <property type="entry name" value="SusD_RagB"/>
    <property type="match status" value="1"/>
</dbReference>
<evidence type="ECO:0000259" key="7">
    <source>
        <dbReference type="Pfam" id="PF14322"/>
    </source>
</evidence>
<reference evidence="8" key="1">
    <citation type="submission" date="2022-10" db="EMBL/GenBank/DDBJ databases">
        <title>Sifting through the core-genome to identify putative cross-protective antigens against Riemerella anatipestifer.</title>
        <authorList>
            <person name="Zheng X."/>
            <person name="Zhang W."/>
        </authorList>
    </citation>
    <scope>NUCLEOTIDE SEQUENCE</scope>
    <source>
        <strain evidence="8">ZWRA178</strain>
    </source>
</reference>
<evidence type="ECO:0000256" key="2">
    <source>
        <dbReference type="ARBA" id="ARBA00006275"/>
    </source>
</evidence>
<dbReference type="Proteomes" id="UP001207440">
    <property type="component" value="Unassembled WGS sequence"/>
</dbReference>
<dbReference type="GO" id="GO:0009279">
    <property type="term" value="C:cell outer membrane"/>
    <property type="evidence" value="ECO:0007669"/>
    <property type="project" value="UniProtKB-SubCell"/>
</dbReference>
<evidence type="ECO:0000256" key="3">
    <source>
        <dbReference type="ARBA" id="ARBA00022729"/>
    </source>
</evidence>
<evidence type="ECO:0000256" key="4">
    <source>
        <dbReference type="ARBA" id="ARBA00023136"/>
    </source>
</evidence>
<feature type="domain" description="RagB/SusD" evidence="6">
    <location>
        <begin position="346"/>
        <end position="477"/>
    </location>
</feature>
<feature type="domain" description="SusD-like N-terminal" evidence="7">
    <location>
        <begin position="87"/>
        <end position="238"/>
    </location>
</feature>
<gene>
    <name evidence="8" type="ORF">OKE68_07160</name>
</gene>
<dbReference type="RefSeq" id="WP_004916282.1">
    <property type="nucleotide sequence ID" value="NZ_CP029760.1"/>
</dbReference>
<dbReference type="InterPro" id="IPR033985">
    <property type="entry name" value="SusD-like_N"/>
</dbReference>
<evidence type="ECO:0000259" key="6">
    <source>
        <dbReference type="Pfam" id="PF07980"/>
    </source>
</evidence>
<dbReference type="InterPro" id="IPR012944">
    <property type="entry name" value="SusD_RagB_dom"/>
</dbReference>
<evidence type="ECO:0000256" key="5">
    <source>
        <dbReference type="ARBA" id="ARBA00023237"/>
    </source>
</evidence>
<dbReference type="AlphaFoldDB" id="A0AAP3APR6"/>
<comment type="caution">
    <text evidence="8">The sequence shown here is derived from an EMBL/GenBank/DDBJ whole genome shotgun (WGS) entry which is preliminary data.</text>
</comment>
<dbReference type="Pfam" id="PF14322">
    <property type="entry name" value="SusD-like_3"/>
    <property type="match status" value="1"/>
</dbReference>
<evidence type="ECO:0000256" key="1">
    <source>
        <dbReference type="ARBA" id="ARBA00004442"/>
    </source>
</evidence>
<keyword evidence="4" id="KW-0472">Membrane</keyword>
<dbReference type="GeneID" id="93718409"/>
<dbReference type="SUPFAM" id="SSF48452">
    <property type="entry name" value="TPR-like"/>
    <property type="match status" value="1"/>
</dbReference>
<name>A0AAP3APR6_RIEAN</name>
<keyword evidence="5" id="KW-0998">Cell outer membrane</keyword>
<proteinExistence type="inferred from homology"/>
<accession>A0AAP3APR6</accession>